<feature type="region of interest" description="Disordered" evidence="1">
    <location>
        <begin position="37"/>
        <end position="93"/>
    </location>
</feature>
<sequence>MDHAKWMTVALNFPGCYLAEMFAVCLLKLRHEQDKLEMSDTDMESSSSSPLSDTTKEPTTDTNPNGGHSAISNTGPDSNHKAAERSSETTAIKDPWHPVMEVILNLVQHNQKLTHQLAKVKAKARLKNPAIGGLVPEATCAGIAKNARKTRDKETKKQDEENDELRKQAHEIFEKLIEKQETLAEELDDFRVLKNKEIKMLMEDKKTLVEENVSLLEQIQMYADDMESDYEDEMDIAEDIHQYTEQLREQRRIQCQE</sequence>
<feature type="compositionally biased region" description="Basic and acidic residues" evidence="1">
    <location>
        <begin position="78"/>
        <end position="87"/>
    </location>
</feature>
<dbReference type="Proteomes" id="UP001283341">
    <property type="component" value="Unassembled WGS sequence"/>
</dbReference>
<accession>A0AAE0HZX9</accession>
<evidence type="ECO:0000256" key="1">
    <source>
        <dbReference type="SAM" id="MobiDB-lite"/>
    </source>
</evidence>
<keyword evidence="3" id="KW-1185">Reference proteome</keyword>
<comment type="caution">
    <text evidence="2">The sequence shown here is derived from an EMBL/GenBank/DDBJ whole genome shotgun (WGS) entry which is preliminary data.</text>
</comment>
<organism evidence="2 3">
    <name type="scientific">Apodospora peruviana</name>
    <dbReference type="NCBI Taxonomy" id="516989"/>
    <lineage>
        <taxon>Eukaryota</taxon>
        <taxon>Fungi</taxon>
        <taxon>Dikarya</taxon>
        <taxon>Ascomycota</taxon>
        <taxon>Pezizomycotina</taxon>
        <taxon>Sordariomycetes</taxon>
        <taxon>Sordariomycetidae</taxon>
        <taxon>Sordariales</taxon>
        <taxon>Lasiosphaeriaceae</taxon>
        <taxon>Apodospora</taxon>
    </lineage>
</organism>
<feature type="compositionally biased region" description="Basic and acidic residues" evidence="1">
    <location>
        <begin position="149"/>
        <end position="164"/>
    </location>
</feature>
<feature type="region of interest" description="Disordered" evidence="1">
    <location>
        <begin position="145"/>
        <end position="164"/>
    </location>
</feature>
<feature type="compositionally biased region" description="Low complexity" evidence="1">
    <location>
        <begin position="44"/>
        <end position="53"/>
    </location>
</feature>
<reference evidence="2" key="2">
    <citation type="submission" date="2023-06" db="EMBL/GenBank/DDBJ databases">
        <authorList>
            <consortium name="Lawrence Berkeley National Laboratory"/>
            <person name="Haridas S."/>
            <person name="Hensen N."/>
            <person name="Bonometti L."/>
            <person name="Westerberg I."/>
            <person name="Brannstrom I.O."/>
            <person name="Guillou S."/>
            <person name="Cros-Aarteil S."/>
            <person name="Calhoun S."/>
            <person name="Kuo A."/>
            <person name="Mondo S."/>
            <person name="Pangilinan J."/>
            <person name="Riley R."/>
            <person name="Labutti K."/>
            <person name="Andreopoulos B."/>
            <person name="Lipzen A."/>
            <person name="Chen C."/>
            <person name="Yanf M."/>
            <person name="Daum C."/>
            <person name="Ng V."/>
            <person name="Clum A."/>
            <person name="Steindorff A."/>
            <person name="Ohm R."/>
            <person name="Martin F."/>
            <person name="Silar P."/>
            <person name="Natvig D."/>
            <person name="Lalanne C."/>
            <person name="Gautier V."/>
            <person name="Ament-Velasquez S.L."/>
            <person name="Kruys A."/>
            <person name="Hutchinson M.I."/>
            <person name="Powell A.J."/>
            <person name="Barry K."/>
            <person name="Miller A.N."/>
            <person name="Grigoriev I.V."/>
            <person name="Debuchy R."/>
            <person name="Gladieux P."/>
            <person name="Thoren M.H."/>
            <person name="Johannesson H."/>
        </authorList>
    </citation>
    <scope>NUCLEOTIDE SEQUENCE</scope>
    <source>
        <strain evidence="2">CBS 118394</strain>
    </source>
</reference>
<reference evidence="2" key="1">
    <citation type="journal article" date="2023" name="Mol. Phylogenet. Evol.">
        <title>Genome-scale phylogeny and comparative genomics of the fungal order Sordariales.</title>
        <authorList>
            <person name="Hensen N."/>
            <person name="Bonometti L."/>
            <person name="Westerberg I."/>
            <person name="Brannstrom I.O."/>
            <person name="Guillou S."/>
            <person name="Cros-Aarteil S."/>
            <person name="Calhoun S."/>
            <person name="Haridas S."/>
            <person name="Kuo A."/>
            <person name="Mondo S."/>
            <person name="Pangilinan J."/>
            <person name="Riley R."/>
            <person name="LaButti K."/>
            <person name="Andreopoulos B."/>
            <person name="Lipzen A."/>
            <person name="Chen C."/>
            <person name="Yan M."/>
            <person name="Daum C."/>
            <person name="Ng V."/>
            <person name="Clum A."/>
            <person name="Steindorff A."/>
            <person name="Ohm R.A."/>
            <person name="Martin F."/>
            <person name="Silar P."/>
            <person name="Natvig D.O."/>
            <person name="Lalanne C."/>
            <person name="Gautier V."/>
            <person name="Ament-Velasquez S.L."/>
            <person name="Kruys A."/>
            <person name="Hutchinson M.I."/>
            <person name="Powell A.J."/>
            <person name="Barry K."/>
            <person name="Miller A.N."/>
            <person name="Grigoriev I.V."/>
            <person name="Debuchy R."/>
            <person name="Gladieux P."/>
            <person name="Hiltunen Thoren M."/>
            <person name="Johannesson H."/>
        </authorList>
    </citation>
    <scope>NUCLEOTIDE SEQUENCE</scope>
    <source>
        <strain evidence="2">CBS 118394</strain>
    </source>
</reference>
<protein>
    <submittedName>
        <fullName evidence="2">Uncharacterized protein</fullName>
    </submittedName>
</protein>
<evidence type="ECO:0000313" key="3">
    <source>
        <dbReference type="Proteomes" id="UP001283341"/>
    </source>
</evidence>
<dbReference type="AlphaFoldDB" id="A0AAE0HZX9"/>
<name>A0AAE0HZX9_9PEZI</name>
<proteinExistence type="predicted"/>
<gene>
    <name evidence="2" type="ORF">B0H66DRAFT_642332</name>
</gene>
<evidence type="ECO:0000313" key="2">
    <source>
        <dbReference type="EMBL" id="KAK3315036.1"/>
    </source>
</evidence>
<dbReference type="EMBL" id="JAUEDM010000006">
    <property type="protein sequence ID" value="KAK3315036.1"/>
    <property type="molecule type" value="Genomic_DNA"/>
</dbReference>
<feature type="compositionally biased region" description="Polar residues" evidence="1">
    <location>
        <begin position="60"/>
        <end position="77"/>
    </location>
</feature>